<dbReference type="EMBL" id="CABVPW010000041">
    <property type="protein sequence ID" value="VWC31956.1"/>
    <property type="molecule type" value="Genomic_DNA"/>
</dbReference>
<organism evidence="1 2">
    <name type="scientific">Burkholderia lata (strain ATCC 17760 / DSM 23089 / LMG 22485 / NCIMB 9086 / R18194 / 383)</name>
    <dbReference type="NCBI Taxonomy" id="482957"/>
    <lineage>
        <taxon>Bacteria</taxon>
        <taxon>Pseudomonadati</taxon>
        <taxon>Pseudomonadota</taxon>
        <taxon>Betaproteobacteria</taxon>
        <taxon>Burkholderiales</taxon>
        <taxon>Burkholderiaceae</taxon>
        <taxon>Burkholderia</taxon>
        <taxon>Burkholderia cepacia complex</taxon>
    </lineage>
</organism>
<accession>A0A6P2RI93</accession>
<reference evidence="1 2" key="1">
    <citation type="submission" date="2019-09" db="EMBL/GenBank/DDBJ databases">
        <authorList>
            <person name="Depoorter E."/>
        </authorList>
    </citation>
    <scope>NUCLEOTIDE SEQUENCE [LARGE SCALE GENOMIC DNA]</scope>
    <source>
        <strain evidence="1">LMG 23254</strain>
    </source>
</reference>
<sequence length="68" mass="7718">MTRLKVPTHIFIRLPSCTVVGVKQHGPDLGCRYDTSRHRLNGEKSVPPHQSIVFESVIEDGFNLTMDR</sequence>
<evidence type="ECO:0000313" key="1">
    <source>
        <dbReference type="EMBL" id="VWC31956.1"/>
    </source>
</evidence>
<gene>
    <name evidence="1" type="ORF">BLA23254_06403</name>
</gene>
<dbReference type="AlphaFoldDB" id="A0A6P2RI93"/>
<evidence type="ECO:0000313" key="2">
    <source>
        <dbReference type="Proteomes" id="UP000494218"/>
    </source>
</evidence>
<protein>
    <submittedName>
        <fullName evidence="1">Uncharacterized protein</fullName>
    </submittedName>
</protein>
<proteinExistence type="predicted"/>
<dbReference type="Proteomes" id="UP000494218">
    <property type="component" value="Unassembled WGS sequence"/>
</dbReference>
<name>A0A6P2RI93_BURL3</name>